<evidence type="ECO:0000313" key="4">
    <source>
        <dbReference type="Proteomes" id="UP001150238"/>
    </source>
</evidence>
<evidence type="ECO:0000256" key="2">
    <source>
        <dbReference type="SAM" id="SignalP"/>
    </source>
</evidence>
<evidence type="ECO:0000313" key="3">
    <source>
        <dbReference type="EMBL" id="KAJ4494849.1"/>
    </source>
</evidence>
<proteinExistence type="predicted"/>
<reference evidence="3" key="2">
    <citation type="journal article" date="2023" name="Proc. Natl. Acad. Sci. U.S.A.">
        <title>A global phylogenomic analysis of the shiitake genus Lentinula.</title>
        <authorList>
            <person name="Sierra-Patev S."/>
            <person name="Min B."/>
            <person name="Naranjo-Ortiz M."/>
            <person name="Looney B."/>
            <person name="Konkel Z."/>
            <person name="Slot J.C."/>
            <person name="Sakamoto Y."/>
            <person name="Steenwyk J.L."/>
            <person name="Rokas A."/>
            <person name="Carro J."/>
            <person name="Camarero S."/>
            <person name="Ferreira P."/>
            <person name="Molpeceres G."/>
            <person name="Ruiz-Duenas F.J."/>
            <person name="Serrano A."/>
            <person name="Henrissat B."/>
            <person name="Drula E."/>
            <person name="Hughes K.W."/>
            <person name="Mata J.L."/>
            <person name="Ishikawa N.K."/>
            <person name="Vargas-Isla R."/>
            <person name="Ushijima S."/>
            <person name="Smith C.A."/>
            <person name="Donoghue J."/>
            <person name="Ahrendt S."/>
            <person name="Andreopoulos W."/>
            <person name="He G."/>
            <person name="LaButti K."/>
            <person name="Lipzen A."/>
            <person name="Ng V."/>
            <person name="Riley R."/>
            <person name="Sandor L."/>
            <person name="Barry K."/>
            <person name="Martinez A.T."/>
            <person name="Xiao Y."/>
            <person name="Gibbons J.G."/>
            <person name="Terashima K."/>
            <person name="Grigoriev I.V."/>
            <person name="Hibbett D."/>
        </authorList>
    </citation>
    <scope>NUCLEOTIDE SEQUENCE</scope>
    <source>
        <strain evidence="3">Sp2 HRB7682 ss15</strain>
    </source>
</reference>
<evidence type="ECO:0000256" key="1">
    <source>
        <dbReference type="SAM" id="Phobius"/>
    </source>
</evidence>
<gene>
    <name evidence="3" type="ORF">C8J55DRAFT_484550</name>
</gene>
<dbReference type="EMBL" id="JANVFS010000002">
    <property type="protein sequence ID" value="KAJ4494849.1"/>
    <property type="molecule type" value="Genomic_DNA"/>
</dbReference>
<dbReference type="Proteomes" id="UP001150238">
    <property type="component" value="Unassembled WGS sequence"/>
</dbReference>
<reference evidence="3" key="1">
    <citation type="submission" date="2022-08" db="EMBL/GenBank/DDBJ databases">
        <authorList>
            <consortium name="DOE Joint Genome Institute"/>
            <person name="Min B."/>
            <person name="Riley R."/>
            <person name="Sierra-Patev S."/>
            <person name="Naranjo-Ortiz M."/>
            <person name="Looney B."/>
            <person name="Konkel Z."/>
            <person name="Slot J.C."/>
            <person name="Sakamoto Y."/>
            <person name="Steenwyk J.L."/>
            <person name="Rokas A."/>
            <person name="Carro J."/>
            <person name="Camarero S."/>
            <person name="Ferreira P."/>
            <person name="Molpeceres G."/>
            <person name="Ruiz-Duenas F.J."/>
            <person name="Serrano A."/>
            <person name="Henrissat B."/>
            <person name="Drula E."/>
            <person name="Hughes K.W."/>
            <person name="Mata J.L."/>
            <person name="Ishikawa N.K."/>
            <person name="Vargas-Isla R."/>
            <person name="Ushijima S."/>
            <person name="Smith C.A."/>
            <person name="Ahrendt S."/>
            <person name="Andreopoulos W."/>
            <person name="He G."/>
            <person name="Labutti K."/>
            <person name="Lipzen A."/>
            <person name="Ng V."/>
            <person name="Sandor L."/>
            <person name="Barry K."/>
            <person name="Martinez A.T."/>
            <person name="Xiao Y."/>
            <person name="Gibbons J.G."/>
            <person name="Terashima K."/>
            <person name="Hibbett D.S."/>
            <person name="Grigoriev I.V."/>
        </authorList>
    </citation>
    <scope>NUCLEOTIDE SEQUENCE</scope>
    <source>
        <strain evidence="3">Sp2 HRB7682 ss15</strain>
    </source>
</reference>
<keyword evidence="1" id="KW-0472">Membrane</keyword>
<feature type="chain" id="PRO_5040912445" evidence="2">
    <location>
        <begin position="23"/>
        <end position="206"/>
    </location>
</feature>
<protein>
    <submittedName>
        <fullName evidence="3">Uncharacterized protein</fullName>
    </submittedName>
</protein>
<keyword evidence="1" id="KW-0812">Transmembrane</keyword>
<feature type="transmembrane region" description="Helical" evidence="1">
    <location>
        <begin position="186"/>
        <end position="205"/>
    </location>
</feature>
<feature type="signal peptide" evidence="2">
    <location>
        <begin position="1"/>
        <end position="22"/>
    </location>
</feature>
<name>A0A9W9B160_9AGAR</name>
<organism evidence="3 4">
    <name type="scientific">Lentinula lateritia</name>
    <dbReference type="NCBI Taxonomy" id="40482"/>
    <lineage>
        <taxon>Eukaryota</taxon>
        <taxon>Fungi</taxon>
        <taxon>Dikarya</taxon>
        <taxon>Basidiomycota</taxon>
        <taxon>Agaricomycotina</taxon>
        <taxon>Agaricomycetes</taxon>
        <taxon>Agaricomycetidae</taxon>
        <taxon>Agaricales</taxon>
        <taxon>Marasmiineae</taxon>
        <taxon>Omphalotaceae</taxon>
        <taxon>Lentinula</taxon>
    </lineage>
</organism>
<keyword evidence="2" id="KW-0732">Signal</keyword>
<keyword evidence="1" id="KW-1133">Transmembrane helix</keyword>
<dbReference type="AlphaFoldDB" id="A0A9W9B160"/>
<accession>A0A9W9B160</accession>
<comment type="caution">
    <text evidence="3">The sequence shown here is derived from an EMBL/GenBank/DDBJ whole genome shotgun (WGS) entry which is preliminary data.</text>
</comment>
<sequence length="206" mass="21331">MKLTTFPFSLFLLPTLLTIVQAQNSLTLWLPLPPDDGSGETDSLTIPSPTAWVDPLGTASDGSETTFLYNEVDNGDAALFGDVQTGTEVVTTSFTMIASASGFRMPDIASMSAECTLESSNTGGCVYIGLADVDGTSLVTVTETGLPVSFYEVPISTATGSSADSLSSSPTTTAKADNGATLNQQISLLGSIIVGLLVTYLILVIQ</sequence>